<evidence type="ECO:0000256" key="8">
    <source>
        <dbReference type="ARBA" id="ARBA00035440"/>
    </source>
</evidence>
<keyword evidence="11" id="KW-0732">Signal</keyword>
<dbReference type="GO" id="GO:0032543">
    <property type="term" value="P:mitochondrial translation"/>
    <property type="evidence" value="ECO:0007669"/>
    <property type="project" value="TreeGrafter"/>
</dbReference>
<keyword evidence="10" id="KW-1133">Transmembrane helix</keyword>
<evidence type="ECO:0000256" key="10">
    <source>
        <dbReference type="SAM" id="Phobius"/>
    </source>
</evidence>
<dbReference type="GO" id="GO:0005762">
    <property type="term" value="C:mitochondrial large ribosomal subunit"/>
    <property type="evidence" value="ECO:0007669"/>
    <property type="project" value="TreeGrafter"/>
</dbReference>
<dbReference type="InterPro" id="IPR016180">
    <property type="entry name" value="Ribosomal_uL16_dom"/>
</dbReference>
<dbReference type="Proteomes" id="UP000719412">
    <property type="component" value="Unassembled WGS sequence"/>
</dbReference>
<evidence type="ECO:0000313" key="13">
    <source>
        <dbReference type="Proteomes" id="UP000719412"/>
    </source>
</evidence>
<accession>A0A8J6LR97</accession>
<reference evidence="12" key="1">
    <citation type="journal article" date="2020" name="J Insects Food Feed">
        <title>The yellow mealworm (Tenebrio molitor) genome: a resource for the emerging insects as food and feed industry.</title>
        <authorList>
            <person name="Eriksson T."/>
            <person name="Andere A."/>
            <person name="Kelstrup H."/>
            <person name="Emery V."/>
            <person name="Picard C."/>
        </authorList>
    </citation>
    <scope>NUCLEOTIDE SEQUENCE</scope>
    <source>
        <strain evidence="12">Stoneville</strain>
        <tissue evidence="12">Whole head</tissue>
    </source>
</reference>
<keyword evidence="3" id="KW-0809">Transit peptide</keyword>
<feature type="region of interest" description="Disordered" evidence="9">
    <location>
        <begin position="50"/>
        <end position="106"/>
    </location>
</feature>
<keyword evidence="5" id="KW-0496">Mitochondrion</keyword>
<evidence type="ECO:0000256" key="2">
    <source>
        <dbReference type="ARBA" id="ARBA00008931"/>
    </source>
</evidence>
<keyword evidence="10" id="KW-0472">Membrane</keyword>
<evidence type="ECO:0000256" key="3">
    <source>
        <dbReference type="ARBA" id="ARBA00022946"/>
    </source>
</evidence>
<evidence type="ECO:0000256" key="1">
    <source>
        <dbReference type="ARBA" id="ARBA00004173"/>
    </source>
</evidence>
<evidence type="ECO:0000313" key="12">
    <source>
        <dbReference type="EMBL" id="KAH0822711.1"/>
    </source>
</evidence>
<evidence type="ECO:0000256" key="11">
    <source>
        <dbReference type="SAM" id="SignalP"/>
    </source>
</evidence>
<evidence type="ECO:0000256" key="4">
    <source>
        <dbReference type="ARBA" id="ARBA00022980"/>
    </source>
</evidence>
<dbReference type="CDD" id="cd01433">
    <property type="entry name" value="Ribosomal_L16_L10e"/>
    <property type="match status" value="1"/>
</dbReference>
<dbReference type="PANTHER" id="PTHR12220">
    <property type="entry name" value="50S/60S RIBOSOMAL PROTEIN L16"/>
    <property type="match status" value="1"/>
</dbReference>
<dbReference type="GO" id="GO:0005743">
    <property type="term" value="C:mitochondrial inner membrane"/>
    <property type="evidence" value="ECO:0007669"/>
    <property type="project" value="UniProtKB-ARBA"/>
</dbReference>
<dbReference type="Gene3D" id="3.90.1170.10">
    <property type="entry name" value="Ribosomal protein L10e/L16"/>
    <property type="match status" value="1"/>
</dbReference>
<evidence type="ECO:0000256" key="6">
    <source>
        <dbReference type="ARBA" id="ARBA00023274"/>
    </source>
</evidence>
<dbReference type="Pfam" id="PF00252">
    <property type="entry name" value="Ribosomal_L16"/>
    <property type="match status" value="1"/>
</dbReference>
<organism evidence="12 13">
    <name type="scientific">Tenebrio molitor</name>
    <name type="common">Yellow mealworm beetle</name>
    <dbReference type="NCBI Taxonomy" id="7067"/>
    <lineage>
        <taxon>Eukaryota</taxon>
        <taxon>Metazoa</taxon>
        <taxon>Ecdysozoa</taxon>
        <taxon>Arthropoda</taxon>
        <taxon>Hexapoda</taxon>
        <taxon>Insecta</taxon>
        <taxon>Pterygota</taxon>
        <taxon>Neoptera</taxon>
        <taxon>Endopterygota</taxon>
        <taxon>Coleoptera</taxon>
        <taxon>Polyphaga</taxon>
        <taxon>Cucujiformia</taxon>
        <taxon>Tenebrionidae</taxon>
        <taxon>Tenebrio</taxon>
    </lineage>
</organism>
<dbReference type="InterPro" id="IPR047873">
    <property type="entry name" value="Ribosomal_uL16"/>
</dbReference>
<proteinExistence type="inferred from homology"/>
<dbReference type="FunFam" id="3.90.1170.10:FF:000005">
    <property type="entry name" value="39S ribosomal protein L16, mitochondrial"/>
    <property type="match status" value="1"/>
</dbReference>
<feature type="compositionally biased region" description="Polar residues" evidence="9">
    <location>
        <begin position="50"/>
        <end position="60"/>
    </location>
</feature>
<keyword evidence="13" id="KW-1185">Reference proteome</keyword>
<name>A0A8J6LR97_TENMO</name>
<dbReference type="GO" id="GO:0019843">
    <property type="term" value="F:rRNA binding"/>
    <property type="evidence" value="ECO:0007669"/>
    <property type="project" value="InterPro"/>
</dbReference>
<evidence type="ECO:0000256" key="5">
    <source>
        <dbReference type="ARBA" id="ARBA00023128"/>
    </source>
</evidence>
<sequence>MLVLLILTALLFSKTQCDVNASENIDSSTLVVSHLDVTAAATQSSIDTISEQPTKLTNGDSDIKTVDVEENDEDDNTDNITDSTKEPNENSDYTTVEQATEHSSFDTNNETLQAQTNNENATIQQPIESRIDVHNESVSDQTNTTVKHVETPVQNLTFNSSDTTILEPTTTINSTTNTTSFATTTSCLNCTSTTDPPDKSESIFKSFNLNYLYLLLLLIPLSGIFIGAHCYCRKKKKKEYIGVSMRNLKICQIKALSVPAISTMQSCGMKHFPPPPNYDHIQIPEKSKLKFIDKIPYLAPGIRPPKMQKRLRLMRGPETVHNFLIHKQYGIMALGGGRLKWVHFDMMRLTIGRKMDPERMFAVWRVDPPWQPVTRKGQGQRMGGGKGAIDHYVTPIKSGRIILELGGKCEYKEVEYFLHDVAMKLPFKAMAVSQEIMEKTKAEEKWKEDNNQNYYTMKYVMQNNLGGCHKWMSPFDFKYLGKYL</sequence>
<dbReference type="InterPro" id="IPR036920">
    <property type="entry name" value="Ribosomal_uL16_sf"/>
</dbReference>
<dbReference type="InterPro" id="IPR000114">
    <property type="entry name" value="Ribosomal_uL16_bact-type"/>
</dbReference>
<dbReference type="GO" id="GO:0003735">
    <property type="term" value="F:structural constituent of ribosome"/>
    <property type="evidence" value="ECO:0007669"/>
    <property type="project" value="InterPro"/>
</dbReference>
<protein>
    <recommendedName>
        <fullName evidence="7">Large ribosomal subunit protein uL16m</fullName>
    </recommendedName>
    <alternativeName>
        <fullName evidence="8">39S ribosomal protein L16, mitochondrial</fullName>
    </alternativeName>
</protein>
<reference evidence="12" key="2">
    <citation type="submission" date="2021-08" db="EMBL/GenBank/DDBJ databases">
        <authorList>
            <person name="Eriksson T."/>
        </authorList>
    </citation>
    <scope>NUCLEOTIDE SEQUENCE</scope>
    <source>
        <strain evidence="12">Stoneville</strain>
        <tissue evidence="12">Whole head</tissue>
    </source>
</reference>
<keyword evidence="6" id="KW-0687">Ribonucleoprotein</keyword>
<comment type="similarity">
    <text evidence="2">Belongs to the universal ribosomal protein uL16 family.</text>
</comment>
<keyword evidence="10" id="KW-0812">Transmembrane</keyword>
<dbReference type="AlphaFoldDB" id="A0A8J6LR97"/>
<dbReference type="SUPFAM" id="SSF54686">
    <property type="entry name" value="Ribosomal protein L16p/L10e"/>
    <property type="match status" value="1"/>
</dbReference>
<evidence type="ECO:0000256" key="9">
    <source>
        <dbReference type="SAM" id="MobiDB-lite"/>
    </source>
</evidence>
<evidence type="ECO:0000256" key="7">
    <source>
        <dbReference type="ARBA" id="ARBA00035302"/>
    </source>
</evidence>
<dbReference type="PANTHER" id="PTHR12220:SF13">
    <property type="entry name" value="LARGE RIBOSOMAL SUBUNIT PROTEIN UL16M"/>
    <property type="match status" value="1"/>
</dbReference>
<comment type="caution">
    <text evidence="12">The sequence shown here is derived from an EMBL/GenBank/DDBJ whole genome shotgun (WGS) entry which is preliminary data.</text>
</comment>
<feature type="chain" id="PRO_5035258629" description="Large ribosomal subunit protein uL16m" evidence="11">
    <location>
        <begin position="18"/>
        <end position="484"/>
    </location>
</feature>
<comment type="subcellular location">
    <subcellularLocation>
        <location evidence="1">Mitochondrion</location>
    </subcellularLocation>
</comment>
<feature type="signal peptide" evidence="11">
    <location>
        <begin position="1"/>
        <end position="17"/>
    </location>
</feature>
<gene>
    <name evidence="12" type="ORF">GEV33_000080</name>
</gene>
<feature type="transmembrane region" description="Helical" evidence="10">
    <location>
        <begin position="211"/>
        <end position="232"/>
    </location>
</feature>
<keyword evidence="4" id="KW-0689">Ribosomal protein</keyword>
<feature type="compositionally biased region" description="Acidic residues" evidence="9">
    <location>
        <begin position="68"/>
        <end position="77"/>
    </location>
</feature>
<dbReference type="EMBL" id="JABDTM020000090">
    <property type="protein sequence ID" value="KAH0822711.1"/>
    <property type="molecule type" value="Genomic_DNA"/>
</dbReference>